<evidence type="ECO:0000313" key="1">
    <source>
        <dbReference type="EMBL" id="CAE7682357.1"/>
    </source>
</evidence>
<proteinExistence type="predicted"/>
<dbReference type="EMBL" id="CAJNJA010033674">
    <property type="protein sequence ID" value="CAE7682357.1"/>
    <property type="molecule type" value="Genomic_DNA"/>
</dbReference>
<keyword evidence="2" id="KW-1185">Reference proteome</keyword>
<dbReference type="OrthoDB" id="440153at2759"/>
<name>A0A812WSE8_9DINO</name>
<dbReference type="AlphaFoldDB" id="A0A812WSE8"/>
<accession>A0A812WSE8</accession>
<feature type="non-terminal residue" evidence="1">
    <location>
        <position position="1"/>
    </location>
</feature>
<protein>
    <submittedName>
        <fullName evidence="1">DUSP9 protein</fullName>
    </submittedName>
</protein>
<organism evidence="1 2">
    <name type="scientific">Symbiodinium necroappetens</name>
    <dbReference type="NCBI Taxonomy" id="1628268"/>
    <lineage>
        <taxon>Eukaryota</taxon>
        <taxon>Sar</taxon>
        <taxon>Alveolata</taxon>
        <taxon>Dinophyceae</taxon>
        <taxon>Suessiales</taxon>
        <taxon>Symbiodiniaceae</taxon>
        <taxon>Symbiodinium</taxon>
    </lineage>
</organism>
<comment type="caution">
    <text evidence="1">The sequence shown here is derived from an EMBL/GenBank/DDBJ whole genome shotgun (WGS) entry which is preliminary data.</text>
</comment>
<reference evidence="1" key="1">
    <citation type="submission" date="2021-02" db="EMBL/GenBank/DDBJ databases">
        <authorList>
            <person name="Dougan E. K."/>
            <person name="Rhodes N."/>
            <person name="Thang M."/>
            <person name="Chan C."/>
        </authorList>
    </citation>
    <scope>NUCLEOTIDE SEQUENCE</scope>
</reference>
<evidence type="ECO:0000313" key="2">
    <source>
        <dbReference type="Proteomes" id="UP000601435"/>
    </source>
</evidence>
<sequence length="119" mass="13085">CLVEAVGAIASSQKEGLVVSYVAGSIRNKMELLGHNPEAPISQQDFQSYLTDPEVTGILASVKVDVVVLADMLEMFYEDLERTGDVMTFEKMVELMLNGRGSNTATVRDTKELLRMIKS</sequence>
<feature type="non-terminal residue" evidence="1">
    <location>
        <position position="119"/>
    </location>
</feature>
<dbReference type="Proteomes" id="UP000601435">
    <property type="component" value="Unassembled WGS sequence"/>
</dbReference>
<gene>
    <name evidence="1" type="primary">DUSP9</name>
    <name evidence="1" type="ORF">SNEC2469_LOCUS19627</name>
</gene>